<dbReference type="Pfam" id="PF25612">
    <property type="entry name" value="DUF7940"/>
    <property type="match status" value="1"/>
</dbReference>
<dbReference type="InterPro" id="IPR057700">
    <property type="entry name" value="DUF7940"/>
</dbReference>
<feature type="transmembrane region" description="Helical" evidence="1">
    <location>
        <begin position="21"/>
        <end position="40"/>
    </location>
</feature>
<sequence>MAARFRLYADWRRILRHSWSIRFALIAALLSGLEVVLAVFTGDPPIERGTFAALSGLVTVLAAVARLFAQTKLGDAE</sequence>
<evidence type="ECO:0000313" key="2">
    <source>
        <dbReference type="EMBL" id="WHQ72724.1"/>
    </source>
</evidence>
<dbReference type="AlphaFoldDB" id="A0AAX3WPF4"/>
<dbReference type="EMBL" id="CP073633">
    <property type="protein sequence ID" value="WHQ72724.1"/>
    <property type="molecule type" value="Genomic_DNA"/>
</dbReference>
<reference evidence="2" key="1">
    <citation type="journal article" date="2022" name="Biotechnol. Bioprocess Eng.">
        <title>Pan-genome Analysis Reveals Comparative Genomic Features of Central Metabolic Pathways in Methylorubrum extorquens.</title>
        <authorList>
            <person name="Lee G.M."/>
            <person name="Scott-Nevros Z.K."/>
            <person name="Lee S.-M."/>
            <person name="Kim D."/>
        </authorList>
    </citation>
    <scope>NUCLEOTIDE SEQUENCE</scope>
    <source>
        <strain evidence="2">ATCC 55366</strain>
    </source>
</reference>
<gene>
    <name evidence="2" type="ORF">KEC54_13665</name>
</gene>
<organism evidence="2 3">
    <name type="scientific">Methylorubrum extorquens</name>
    <name type="common">Methylobacterium dichloromethanicum</name>
    <name type="synonym">Methylobacterium extorquens</name>
    <dbReference type="NCBI Taxonomy" id="408"/>
    <lineage>
        <taxon>Bacteria</taxon>
        <taxon>Pseudomonadati</taxon>
        <taxon>Pseudomonadota</taxon>
        <taxon>Alphaproteobacteria</taxon>
        <taxon>Hyphomicrobiales</taxon>
        <taxon>Methylobacteriaceae</taxon>
        <taxon>Methylorubrum</taxon>
    </lineage>
</organism>
<dbReference type="Proteomes" id="UP001223720">
    <property type="component" value="Chromosome"/>
</dbReference>
<name>A0AAX3WPF4_METEX</name>
<proteinExistence type="predicted"/>
<accession>A0AAX3WPF4</accession>
<evidence type="ECO:0000256" key="1">
    <source>
        <dbReference type="SAM" id="Phobius"/>
    </source>
</evidence>
<keyword evidence="1" id="KW-1133">Transmembrane helix</keyword>
<feature type="transmembrane region" description="Helical" evidence="1">
    <location>
        <begin position="52"/>
        <end position="69"/>
    </location>
</feature>
<protein>
    <submittedName>
        <fullName evidence="2">Uncharacterized protein</fullName>
    </submittedName>
</protein>
<keyword evidence="1" id="KW-0472">Membrane</keyword>
<keyword evidence="1" id="KW-0812">Transmembrane</keyword>
<evidence type="ECO:0000313" key="3">
    <source>
        <dbReference type="Proteomes" id="UP001223720"/>
    </source>
</evidence>